<keyword evidence="2 4" id="KW-0238">DNA-binding</keyword>
<evidence type="ECO:0000259" key="5">
    <source>
        <dbReference type="PROSITE" id="PS50977"/>
    </source>
</evidence>
<reference evidence="6" key="1">
    <citation type="journal article" date="2014" name="Int. J. Syst. Evol. Microbiol.">
        <title>Complete genome sequence of Corynebacterium casei LMG S-19264T (=DSM 44701T), isolated from a smear-ripened cheese.</title>
        <authorList>
            <consortium name="US DOE Joint Genome Institute (JGI-PGF)"/>
            <person name="Walter F."/>
            <person name="Albersmeier A."/>
            <person name="Kalinowski J."/>
            <person name="Ruckert C."/>
        </authorList>
    </citation>
    <scope>NUCLEOTIDE SEQUENCE</scope>
    <source>
        <strain evidence="6">CCM 7905</strain>
    </source>
</reference>
<comment type="caution">
    <text evidence="6">The sequence shown here is derived from an EMBL/GenBank/DDBJ whole genome shotgun (WGS) entry which is preliminary data.</text>
</comment>
<sequence>MAITDHRSAPRPGGRSARVVDAVHTAVTELIGEATGPDCVTVPAVASRAGVNPTTIYRRWGDLETLLVEVAMSVLSQDAPVPDTGSLERDLQAWTDLLVTDISRPERRAFLRTVVGSMTDERSHCLDKREAQVSRILDRARERGEPDVPTLRDAMDLLLAPLYFRVLFGYDGVAKSDARRMVSRLVACT</sequence>
<evidence type="ECO:0000256" key="1">
    <source>
        <dbReference type="ARBA" id="ARBA00023015"/>
    </source>
</evidence>
<feature type="domain" description="HTH tetR-type" evidence="5">
    <location>
        <begin position="17"/>
        <end position="78"/>
    </location>
</feature>
<dbReference type="GO" id="GO:0000976">
    <property type="term" value="F:transcription cis-regulatory region binding"/>
    <property type="evidence" value="ECO:0007669"/>
    <property type="project" value="TreeGrafter"/>
</dbReference>
<dbReference type="Gene3D" id="1.10.10.60">
    <property type="entry name" value="Homeodomain-like"/>
    <property type="match status" value="1"/>
</dbReference>
<dbReference type="SUPFAM" id="SSF46689">
    <property type="entry name" value="Homeodomain-like"/>
    <property type="match status" value="1"/>
</dbReference>
<dbReference type="InterPro" id="IPR009057">
    <property type="entry name" value="Homeodomain-like_sf"/>
</dbReference>
<evidence type="ECO:0000313" key="6">
    <source>
        <dbReference type="EMBL" id="GGF96941.1"/>
    </source>
</evidence>
<evidence type="ECO:0000256" key="2">
    <source>
        <dbReference type="ARBA" id="ARBA00023125"/>
    </source>
</evidence>
<protein>
    <submittedName>
        <fullName evidence="6">TetR family transcriptional regulator</fullName>
    </submittedName>
</protein>
<accession>A0A917CT87</accession>
<dbReference type="AlphaFoldDB" id="A0A917CT87"/>
<dbReference type="RefSeq" id="WP_188543421.1">
    <property type="nucleotide sequence ID" value="NZ_BMCU01000001.1"/>
</dbReference>
<proteinExistence type="predicted"/>
<dbReference type="PANTHER" id="PTHR30055:SF148">
    <property type="entry name" value="TETR-FAMILY TRANSCRIPTIONAL REGULATOR"/>
    <property type="match status" value="1"/>
</dbReference>
<dbReference type="Gene3D" id="1.10.357.10">
    <property type="entry name" value="Tetracycline Repressor, domain 2"/>
    <property type="match status" value="1"/>
</dbReference>
<dbReference type="InterPro" id="IPR036271">
    <property type="entry name" value="Tet_transcr_reg_TetR-rel_C_sf"/>
</dbReference>
<reference evidence="6" key="2">
    <citation type="submission" date="2020-09" db="EMBL/GenBank/DDBJ databases">
        <authorList>
            <person name="Sun Q."/>
            <person name="Sedlacek I."/>
        </authorList>
    </citation>
    <scope>NUCLEOTIDE SEQUENCE</scope>
    <source>
        <strain evidence="6">CCM 7905</strain>
    </source>
</reference>
<dbReference type="Pfam" id="PF16859">
    <property type="entry name" value="TetR_C_11"/>
    <property type="match status" value="1"/>
</dbReference>
<dbReference type="InterPro" id="IPR050109">
    <property type="entry name" value="HTH-type_TetR-like_transc_reg"/>
</dbReference>
<dbReference type="SUPFAM" id="SSF48498">
    <property type="entry name" value="Tetracyclin repressor-like, C-terminal domain"/>
    <property type="match status" value="1"/>
</dbReference>
<dbReference type="Proteomes" id="UP000654257">
    <property type="component" value="Unassembled WGS sequence"/>
</dbReference>
<evidence type="ECO:0000313" key="7">
    <source>
        <dbReference type="Proteomes" id="UP000654257"/>
    </source>
</evidence>
<dbReference type="InterPro" id="IPR001647">
    <property type="entry name" value="HTH_TetR"/>
</dbReference>
<dbReference type="PANTHER" id="PTHR30055">
    <property type="entry name" value="HTH-TYPE TRANSCRIPTIONAL REGULATOR RUTR"/>
    <property type="match status" value="1"/>
</dbReference>
<evidence type="ECO:0000256" key="3">
    <source>
        <dbReference type="ARBA" id="ARBA00023163"/>
    </source>
</evidence>
<organism evidence="6 7">
    <name type="scientific">Rhodococcoides trifolii</name>
    <dbReference type="NCBI Taxonomy" id="908250"/>
    <lineage>
        <taxon>Bacteria</taxon>
        <taxon>Bacillati</taxon>
        <taxon>Actinomycetota</taxon>
        <taxon>Actinomycetes</taxon>
        <taxon>Mycobacteriales</taxon>
        <taxon>Nocardiaceae</taxon>
        <taxon>Rhodococcoides</taxon>
    </lineage>
</organism>
<dbReference type="InterPro" id="IPR011075">
    <property type="entry name" value="TetR_C"/>
</dbReference>
<evidence type="ECO:0000256" key="4">
    <source>
        <dbReference type="PROSITE-ProRule" id="PRU00335"/>
    </source>
</evidence>
<dbReference type="Pfam" id="PF00440">
    <property type="entry name" value="TetR_N"/>
    <property type="match status" value="1"/>
</dbReference>
<keyword evidence="1" id="KW-0805">Transcription regulation</keyword>
<gene>
    <name evidence="6" type="ORF">GCM10007304_08680</name>
</gene>
<dbReference type="EMBL" id="BMCU01000001">
    <property type="protein sequence ID" value="GGF96941.1"/>
    <property type="molecule type" value="Genomic_DNA"/>
</dbReference>
<feature type="DNA-binding region" description="H-T-H motif" evidence="4">
    <location>
        <begin position="41"/>
        <end position="60"/>
    </location>
</feature>
<dbReference type="PROSITE" id="PS50977">
    <property type="entry name" value="HTH_TETR_2"/>
    <property type="match status" value="1"/>
</dbReference>
<dbReference type="GO" id="GO:0003700">
    <property type="term" value="F:DNA-binding transcription factor activity"/>
    <property type="evidence" value="ECO:0007669"/>
    <property type="project" value="TreeGrafter"/>
</dbReference>
<keyword evidence="7" id="KW-1185">Reference proteome</keyword>
<name>A0A917CT87_9NOCA</name>
<keyword evidence="3" id="KW-0804">Transcription</keyword>